<organism evidence="1 2">
    <name type="scientific">[Clostridium] polysaccharolyticum</name>
    <dbReference type="NCBI Taxonomy" id="29364"/>
    <lineage>
        <taxon>Bacteria</taxon>
        <taxon>Bacillati</taxon>
        <taxon>Bacillota</taxon>
        <taxon>Clostridia</taxon>
        <taxon>Lachnospirales</taxon>
        <taxon>Lachnospiraceae</taxon>
    </lineage>
</organism>
<reference evidence="1 2" key="1">
    <citation type="submission" date="2016-10" db="EMBL/GenBank/DDBJ databases">
        <authorList>
            <person name="de Groot N.N."/>
        </authorList>
    </citation>
    <scope>NUCLEOTIDE SEQUENCE [LARGE SCALE GENOMIC DNA]</scope>
    <source>
        <strain evidence="1 2">DSM 1801</strain>
    </source>
</reference>
<evidence type="ECO:0000313" key="2">
    <source>
        <dbReference type="Proteomes" id="UP000199800"/>
    </source>
</evidence>
<dbReference type="EMBL" id="FOHN01000022">
    <property type="protein sequence ID" value="SET45402.1"/>
    <property type="molecule type" value="Genomic_DNA"/>
</dbReference>
<dbReference type="Proteomes" id="UP000199800">
    <property type="component" value="Unassembled WGS sequence"/>
</dbReference>
<name>A0A1I0EJL6_9FIRM</name>
<proteinExistence type="predicted"/>
<keyword evidence="2" id="KW-1185">Reference proteome</keyword>
<evidence type="ECO:0000313" key="1">
    <source>
        <dbReference type="EMBL" id="SET45402.1"/>
    </source>
</evidence>
<dbReference type="AlphaFoldDB" id="A0A1I0EJL6"/>
<sequence length="87" mass="10055">MLDLLFLALCCCEDNNSQCSICEIKEDSQSFGAMYPYLETYLFQKGFVYQTIGEYFTSILDRTLGSENKIEEKTREVLLQEDKPESS</sequence>
<dbReference type="RefSeq" id="WP_092478536.1">
    <property type="nucleotide sequence ID" value="NZ_FOHN01000022.1"/>
</dbReference>
<accession>A0A1I0EJL6</accession>
<protein>
    <submittedName>
        <fullName evidence="1">Uncharacterized protein</fullName>
    </submittedName>
</protein>
<gene>
    <name evidence="1" type="ORF">SAMN04487772_12216</name>
</gene>